<reference evidence="5 6" key="1">
    <citation type="submission" date="2015-11" db="EMBL/GenBank/DDBJ databases">
        <title>Bacillus caseinolyticus sp nov.</title>
        <authorList>
            <person name="Dastager S.G."/>
            <person name="Mawlankar R."/>
        </authorList>
    </citation>
    <scope>NUCLEOTIDE SEQUENCE [LARGE SCALE GENOMIC DNA]</scope>
    <source>
        <strain evidence="5 6">SGD-V-76</strain>
    </source>
</reference>
<keyword evidence="1" id="KW-0805">Transcription regulation</keyword>
<dbReference type="CDD" id="cd01392">
    <property type="entry name" value="HTH_LacI"/>
    <property type="match status" value="1"/>
</dbReference>
<organism evidence="5 6">
    <name type="scientific">Priestia veravalensis</name>
    <dbReference type="NCBI Taxonomy" id="1414648"/>
    <lineage>
        <taxon>Bacteria</taxon>
        <taxon>Bacillati</taxon>
        <taxon>Bacillota</taxon>
        <taxon>Bacilli</taxon>
        <taxon>Bacillales</taxon>
        <taxon>Bacillaceae</taxon>
        <taxon>Priestia</taxon>
    </lineage>
</organism>
<dbReference type="PANTHER" id="PTHR30146">
    <property type="entry name" value="LACI-RELATED TRANSCRIPTIONAL REPRESSOR"/>
    <property type="match status" value="1"/>
</dbReference>
<evidence type="ECO:0000256" key="3">
    <source>
        <dbReference type="ARBA" id="ARBA00023163"/>
    </source>
</evidence>
<evidence type="ECO:0000256" key="1">
    <source>
        <dbReference type="ARBA" id="ARBA00023015"/>
    </source>
</evidence>
<dbReference type="PANTHER" id="PTHR30146:SF105">
    <property type="entry name" value="CATABOLITE CONTROL PROTEIN B"/>
    <property type="match status" value="1"/>
</dbReference>
<comment type="caution">
    <text evidence="5">The sequence shown here is derived from an EMBL/GenBank/DDBJ whole genome shotgun (WGS) entry which is preliminary data.</text>
</comment>
<dbReference type="InterPro" id="IPR000843">
    <property type="entry name" value="HTH_LacI"/>
</dbReference>
<keyword evidence="2" id="KW-0238">DNA-binding</keyword>
<dbReference type="Gene3D" id="1.10.260.40">
    <property type="entry name" value="lambda repressor-like DNA-binding domains"/>
    <property type="match status" value="1"/>
</dbReference>
<evidence type="ECO:0000313" key="5">
    <source>
        <dbReference type="EMBL" id="KSU86114.1"/>
    </source>
</evidence>
<dbReference type="Pfam" id="PF00532">
    <property type="entry name" value="Peripla_BP_1"/>
    <property type="match status" value="1"/>
</dbReference>
<dbReference type="Pfam" id="PF00356">
    <property type="entry name" value="LacI"/>
    <property type="match status" value="1"/>
</dbReference>
<sequence>MVNIRDIAKKAGVSVSTVSRVLNNHPYVSEEKRERVQAVVDELNYEQNSNAVTLSKGKTNRIAVVLPFINHPYFSVILEGVSKQALSAHCQLVLCQTAYDVKKEIEALHMLKTKQVDGVIICSRANDWSVLSEYQSYGPVVVCEDGTAKKVSSVYVNHYAAFEKALSYLHEHGHQKIGYCVGRMSGTNSEQRANAYGDFMKRLQEPIREEWVFTDCLYITDGDMIVDRLLAMDDRPTGLLVTNDQLAVGVITRCKKEGLSVPKDIAIIGFDNHPLTAYLDITTIQLPLFEMGEHLFKLVLDKSLQYIELPFQLIERQTV</sequence>
<dbReference type="SUPFAM" id="SSF47413">
    <property type="entry name" value="lambda repressor-like DNA-binding domains"/>
    <property type="match status" value="1"/>
</dbReference>
<dbReference type="PROSITE" id="PS00356">
    <property type="entry name" value="HTH_LACI_1"/>
    <property type="match status" value="1"/>
</dbReference>
<dbReference type="SUPFAM" id="SSF53822">
    <property type="entry name" value="Periplasmic binding protein-like I"/>
    <property type="match status" value="1"/>
</dbReference>
<protein>
    <submittedName>
        <fullName evidence="5">LacI family transcriptional regulator</fullName>
    </submittedName>
</protein>
<dbReference type="CDD" id="cd06286">
    <property type="entry name" value="PBP1_CcpB-like"/>
    <property type="match status" value="1"/>
</dbReference>
<dbReference type="EMBL" id="LNQP01000115">
    <property type="protein sequence ID" value="KSU86114.1"/>
    <property type="molecule type" value="Genomic_DNA"/>
</dbReference>
<dbReference type="PRINTS" id="PR00036">
    <property type="entry name" value="HTHLACI"/>
</dbReference>
<evidence type="ECO:0000256" key="2">
    <source>
        <dbReference type="ARBA" id="ARBA00023125"/>
    </source>
</evidence>
<dbReference type="InterPro" id="IPR010982">
    <property type="entry name" value="Lambda_DNA-bd_dom_sf"/>
</dbReference>
<evidence type="ECO:0000313" key="6">
    <source>
        <dbReference type="Proteomes" id="UP000053681"/>
    </source>
</evidence>
<name>A0A0V8JGA9_9BACI</name>
<accession>A0A0V8JGA9</accession>
<feature type="domain" description="HTH lacI-type" evidence="4">
    <location>
        <begin position="2"/>
        <end position="56"/>
    </location>
</feature>
<dbReference type="Proteomes" id="UP000053681">
    <property type="component" value="Unassembled WGS sequence"/>
</dbReference>
<gene>
    <name evidence="5" type="ORF">AS180_20450</name>
</gene>
<dbReference type="RefSeq" id="WP_025910469.1">
    <property type="nucleotide sequence ID" value="NZ_KQ758729.1"/>
</dbReference>
<evidence type="ECO:0000259" key="4">
    <source>
        <dbReference type="PROSITE" id="PS50932"/>
    </source>
</evidence>
<dbReference type="GO" id="GO:0000976">
    <property type="term" value="F:transcription cis-regulatory region binding"/>
    <property type="evidence" value="ECO:0007669"/>
    <property type="project" value="TreeGrafter"/>
</dbReference>
<keyword evidence="6" id="KW-1185">Reference proteome</keyword>
<proteinExistence type="predicted"/>
<keyword evidence="3" id="KW-0804">Transcription</keyword>
<dbReference type="InterPro" id="IPR001761">
    <property type="entry name" value="Peripla_BP/Lac1_sug-bd_dom"/>
</dbReference>
<dbReference type="PROSITE" id="PS50932">
    <property type="entry name" value="HTH_LACI_2"/>
    <property type="match status" value="1"/>
</dbReference>
<dbReference type="AlphaFoldDB" id="A0A0V8JGA9"/>
<dbReference type="SMART" id="SM00354">
    <property type="entry name" value="HTH_LACI"/>
    <property type="match status" value="1"/>
</dbReference>
<dbReference type="Gene3D" id="3.40.50.2300">
    <property type="match status" value="2"/>
</dbReference>
<dbReference type="GO" id="GO:0003700">
    <property type="term" value="F:DNA-binding transcription factor activity"/>
    <property type="evidence" value="ECO:0007669"/>
    <property type="project" value="TreeGrafter"/>
</dbReference>
<dbReference type="InterPro" id="IPR028082">
    <property type="entry name" value="Peripla_BP_I"/>
</dbReference>